<dbReference type="GeneID" id="85310136"/>
<accession>A0AAJ0CBE1</accession>
<name>A0AAJ0CBE1_9PEZI</name>
<evidence type="ECO:0000313" key="14">
    <source>
        <dbReference type="Proteomes" id="UP001244011"/>
    </source>
</evidence>
<comment type="similarity">
    <text evidence="3 11">Belongs to the MICOS complex subunit Mic12 family.</text>
</comment>
<dbReference type="GO" id="GO:0044284">
    <property type="term" value="C:mitochondrial crista junction"/>
    <property type="evidence" value="ECO:0007669"/>
    <property type="project" value="InterPro"/>
</dbReference>
<evidence type="ECO:0000256" key="1">
    <source>
        <dbReference type="ARBA" id="ARBA00002689"/>
    </source>
</evidence>
<evidence type="ECO:0000256" key="2">
    <source>
        <dbReference type="ARBA" id="ARBA00004370"/>
    </source>
</evidence>
<evidence type="ECO:0000256" key="5">
    <source>
        <dbReference type="ARBA" id="ARBA00022692"/>
    </source>
</evidence>
<keyword evidence="8" id="KW-0472">Membrane</keyword>
<keyword evidence="6" id="KW-1133">Transmembrane helix</keyword>
<gene>
    <name evidence="13" type="ORF">QBC33DRAFT_527089</name>
</gene>
<keyword evidence="5" id="KW-0812">Transmembrane</keyword>
<dbReference type="RefSeq" id="XP_060287384.1">
    <property type="nucleotide sequence ID" value="XM_060426949.1"/>
</dbReference>
<sequence length="264" mass="28296">MGFTTGFTGGVTVTLSLAYLAVLTHQRNRQSQSDTLRAQSAVLTSLTRTAAPPPTEQQQPTTPSWRRHDLAETAKDRWNAELQGAVRWAQNKDWAGAREAAETAVARLLWGGGGADAGSAQREGEAGVVAGAMRGAGAALGEAGARTADAVHVKAEETRDAVRVRAGEAREAVHVKAGEARAVVARGVEKGREAVGRARATVGLAEERFESRVDAKLLRVSDVEKALSERYEKGDEVMSKSVEEILSDRYKPIDQRDNTKLRGL</sequence>
<dbReference type="GO" id="GO:0042407">
    <property type="term" value="P:cristae formation"/>
    <property type="evidence" value="ECO:0007669"/>
    <property type="project" value="InterPro"/>
</dbReference>
<dbReference type="AlphaFoldDB" id="A0AAJ0CBE1"/>
<evidence type="ECO:0000313" key="13">
    <source>
        <dbReference type="EMBL" id="KAK1771171.1"/>
    </source>
</evidence>
<evidence type="ECO:0000256" key="8">
    <source>
        <dbReference type="ARBA" id="ARBA00023136"/>
    </source>
</evidence>
<evidence type="ECO:0000256" key="12">
    <source>
        <dbReference type="SAM" id="MobiDB-lite"/>
    </source>
</evidence>
<evidence type="ECO:0000256" key="4">
    <source>
        <dbReference type="ARBA" id="ARBA00018170"/>
    </source>
</evidence>
<dbReference type="GO" id="GO:0061617">
    <property type="term" value="C:MICOS complex"/>
    <property type="evidence" value="ECO:0007669"/>
    <property type="project" value="UniProtKB-UniRule"/>
</dbReference>
<feature type="region of interest" description="Disordered" evidence="12">
    <location>
        <begin position="45"/>
        <end position="66"/>
    </location>
</feature>
<proteinExistence type="inferred from homology"/>
<comment type="function">
    <text evidence="1 11">Component of the MICOS complex, a large protein complex of the mitochondrial inner membrane that plays crucial roles in the maintenance of crista junctions, inner membrane architecture, and formation of contact sites to the outer membrane.</text>
</comment>
<keyword evidence="7 11" id="KW-0496">Mitochondrion</keyword>
<dbReference type="Proteomes" id="UP001244011">
    <property type="component" value="Unassembled WGS sequence"/>
</dbReference>
<dbReference type="EMBL" id="MU838999">
    <property type="protein sequence ID" value="KAK1771171.1"/>
    <property type="molecule type" value="Genomic_DNA"/>
</dbReference>
<dbReference type="InterPro" id="IPR031463">
    <property type="entry name" value="Mic12"/>
</dbReference>
<evidence type="ECO:0000256" key="10">
    <source>
        <dbReference type="ARBA" id="ARBA00032985"/>
    </source>
</evidence>
<evidence type="ECO:0000256" key="6">
    <source>
        <dbReference type="ARBA" id="ARBA00022989"/>
    </source>
</evidence>
<keyword evidence="14" id="KW-1185">Reference proteome</keyword>
<comment type="caution">
    <text evidence="13">The sequence shown here is derived from an EMBL/GenBank/DDBJ whole genome shotgun (WGS) entry which is preliminary data.</text>
</comment>
<evidence type="ECO:0000256" key="9">
    <source>
        <dbReference type="ARBA" id="ARBA00032159"/>
    </source>
</evidence>
<evidence type="ECO:0000256" key="7">
    <source>
        <dbReference type="ARBA" id="ARBA00023128"/>
    </source>
</evidence>
<comment type="subunit">
    <text evidence="11">Component of the mitochondrial contact site and cristae organizing system (MICOS) complex.</text>
</comment>
<reference evidence="13" key="1">
    <citation type="submission" date="2023-06" db="EMBL/GenBank/DDBJ databases">
        <title>Genome-scale phylogeny and comparative genomics of the fungal order Sordariales.</title>
        <authorList>
            <consortium name="Lawrence Berkeley National Laboratory"/>
            <person name="Hensen N."/>
            <person name="Bonometti L."/>
            <person name="Westerberg I."/>
            <person name="Brannstrom I.O."/>
            <person name="Guillou S."/>
            <person name="Cros-Aarteil S."/>
            <person name="Calhoun S."/>
            <person name="Haridas S."/>
            <person name="Kuo A."/>
            <person name="Mondo S."/>
            <person name="Pangilinan J."/>
            <person name="Riley R."/>
            <person name="Labutti K."/>
            <person name="Andreopoulos B."/>
            <person name="Lipzen A."/>
            <person name="Chen C."/>
            <person name="Yanf M."/>
            <person name="Daum C."/>
            <person name="Ng V."/>
            <person name="Clum A."/>
            <person name="Steindorff A."/>
            <person name="Ohm R."/>
            <person name="Martin F."/>
            <person name="Silar P."/>
            <person name="Natvig D."/>
            <person name="Lalanne C."/>
            <person name="Gautier V."/>
            <person name="Ament-Velasquez S.L."/>
            <person name="Kruys A."/>
            <person name="Hutchinson M.I."/>
            <person name="Powell A.J."/>
            <person name="Barry K."/>
            <person name="Miller A.N."/>
            <person name="Grigoriev I.V."/>
            <person name="Debuchy R."/>
            <person name="Gladieux P."/>
            <person name="Thoren M.H."/>
            <person name="Johannesson H."/>
        </authorList>
    </citation>
    <scope>NUCLEOTIDE SEQUENCE</scope>
    <source>
        <strain evidence="13">8032-3</strain>
    </source>
</reference>
<comment type="subcellular location">
    <subcellularLocation>
        <location evidence="2">Membrane</location>
    </subcellularLocation>
    <subcellularLocation>
        <location evidence="11">Mitochondrion inner membrane</location>
        <topology evidence="11">Single-pass membrane protein</topology>
    </subcellularLocation>
</comment>
<keyword evidence="11" id="KW-0999">Mitochondrion inner membrane</keyword>
<protein>
    <recommendedName>
        <fullName evidence="4 11">MICOS complex subunit MIC12</fullName>
    </recommendedName>
    <alternativeName>
        <fullName evidence="10 11">Altered inheritance of mitochondria protein 5, mitochondrial</fullName>
    </alternativeName>
    <alternativeName>
        <fullName evidence="9 11">Found in mitochondrial proteome protein 51</fullName>
    </alternativeName>
</protein>
<dbReference type="Pfam" id="PF17050">
    <property type="entry name" value="AIM5"/>
    <property type="match status" value="1"/>
</dbReference>
<evidence type="ECO:0000256" key="3">
    <source>
        <dbReference type="ARBA" id="ARBA00009188"/>
    </source>
</evidence>
<evidence type="ECO:0000256" key="11">
    <source>
        <dbReference type="RuleBase" id="RU363010"/>
    </source>
</evidence>
<organism evidence="13 14">
    <name type="scientific">Phialemonium atrogriseum</name>
    <dbReference type="NCBI Taxonomy" id="1093897"/>
    <lineage>
        <taxon>Eukaryota</taxon>
        <taxon>Fungi</taxon>
        <taxon>Dikarya</taxon>
        <taxon>Ascomycota</taxon>
        <taxon>Pezizomycotina</taxon>
        <taxon>Sordariomycetes</taxon>
        <taxon>Sordariomycetidae</taxon>
        <taxon>Cephalothecales</taxon>
        <taxon>Cephalothecaceae</taxon>
        <taxon>Phialemonium</taxon>
    </lineage>
</organism>